<dbReference type="Proteomes" id="UP000198263">
    <property type="component" value="Unassembled WGS sequence"/>
</dbReference>
<gene>
    <name evidence="2" type="ORF">AWB72_03868</name>
</gene>
<protein>
    <recommendedName>
        <fullName evidence="1">HicB-like antitoxin of toxin-antitoxin system domain-containing protein</fullName>
    </recommendedName>
</protein>
<feature type="domain" description="HicB-like antitoxin of toxin-antitoxin system" evidence="1">
    <location>
        <begin position="3"/>
        <end position="124"/>
    </location>
</feature>
<reference evidence="2 3" key="1">
    <citation type="submission" date="2016-01" db="EMBL/GenBank/DDBJ databases">
        <authorList>
            <person name="Peeters C."/>
        </authorList>
    </citation>
    <scope>NUCLEOTIDE SEQUENCE [LARGE SCALE GENOMIC DNA]</scope>
    <source>
        <strain evidence="2">LMG 29315</strain>
    </source>
</reference>
<evidence type="ECO:0000259" key="1">
    <source>
        <dbReference type="Pfam" id="PF15919"/>
    </source>
</evidence>
<sequence>MQYPIYVHGDSRSGFRASFADLPLACAHGATLDELRSNAQGAVELQYDRSEQLIPAPTGSMSELQSLAMDDGQGIWMYVEINLVRVTSQAVSVEFSLPESLLRQVDACAKQRHLTRSAFFALAAAREVGGHRNG</sequence>
<dbReference type="RefSeq" id="WP_087128633.1">
    <property type="nucleotide sequence ID" value="NZ_FCNV02000009.1"/>
</dbReference>
<accession>A0A658R0L9</accession>
<dbReference type="Gene3D" id="3.30.160.250">
    <property type="match status" value="1"/>
</dbReference>
<proteinExistence type="predicted"/>
<name>A0A658R0L9_9BURK</name>
<dbReference type="AlphaFoldDB" id="A0A658R0L9"/>
<organism evidence="2 3">
    <name type="scientific">Caballeronia concitans</name>
    <dbReference type="NCBI Taxonomy" id="1777133"/>
    <lineage>
        <taxon>Bacteria</taxon>
        <taxon>Pseudomonadati</taxon>
        <taxon>Pseudomonadota</taxon>
        <taxon>Betaproteobacteria</taxon>
        <taxon>Burkholderiales</taxon>
        <taxon>Burkholderiaceae</taxon>
        <taxon>Caballeronia</taxon>
    </lineage>
</organism>
<evidence type="ECO:0000313" key="2">
    <source>
        <dbReference type="EMBL" id="SAL38136.1"/>
    </source>
</evidence>
<dbReference type="OrthoDB" id="8944423at2"/>
<dbReference type="SUPFAM" id="SSF143100">
    <property type="entry name" value="TTHA1013/TTHA0281-like"/>
    <property type="match status" value="1"/>
</dbReference>
<dbReference type="Pfam" id="PF15919">
    <property type="entry name" value="HicB_lk_antitox"/>
    <property type="match status" value="1"/>
</dbReference>
<keyword evidence="3" id="KW-1185">Reference proteome</keyword>
<evidence type="ECO:0000313" key="3">
    <source>
        <dbReference type="Proteomes" id="UP000198263"/>
    </source>
</evidence>
<dbReference type="InterPro" id="IPR035069">
    <property type="entry name" value="TTHA1013/TTHA0281-like"/>
</dbReference>
<comment type="caution">
    <text evidence="2">The sequence shown here is derived from an EMBL/GenBank/DDBJ whole genome shotgun (WGS) entry which is preliminary data.</text>
</comment>
<dbReference type="InterPro" id="IPR031807">
    <property type="entry name" value="HicB-like"/>
</dbReference>
<dbReference type="EMBL" id="FCNV02000009">
    <property type="protein sequence ID" value="SAL38136.1"/>
    <property type="molecule type" value="Genomic_DNA"/>
</dbReference>